<evidence type="ECO:0000256" key="3">
    <source>
        <dbReference type="ARBA" id="ARBA00023125"/>
    </source>
</evidence>
<evidence type="ECO:0000259" key="5">
    <source>
        <dbReference type="PROSITE" id="PS51898"/>
    </source>
</evidence>
<dbReference type="Pfam" id="PF00589">
    <property type="entry name" value="Phage_integrase"/>
    <property type="match status" value="1"/>
</dbReference>
<dbReference type="InterPro" id="IPR050090">
    <property type="entry name" value="Tyrosine_recombinase_XerCD"/>
</dbReference>
<feature type="domain" description="Tyr recombinase" evidence="5">
    <location>
        <begin position="185"/>
        <end position="395"/>
    </location>
</feature>
<dbReference type="Gene3D" id="1.10.443.10">
    <property type="entry name" value="Intergrase catalytic core"/>
    <property type="match status" value="1"/>
</dbReference>
<comment type="caution">
    <text evidence="6">The sequence shown here is derived from an EMBL/GenBank/DDBJ whole genome shotgun (WGS) entry which is preliminary data.</text>
</comment>
<dbReference type="PANTHER" id="PTHR30349">
    <property type="entry name" value="PHAGE INTEGRASE-RELATED"/>
    <property type="match status" value="1"/>
</dbReference>
<evidence type="ECO:0000256" key="4">
    <source>
        <dbReference type="ARBA" id="ARBA00023172"/>
    </source>
</evidence>
<protein>
    <recommendedName>
        <fullName evidence="5">Tyr recombinase domain-containing protein</fullName>
    </recommendedName>
</protein>
<gene>
    <name evidence="6" type="ORF">GCM10007935_42780</name>
</gene>
<dbReference type="SUPFAM" id="SSF56349">
    <property type="entry name" value="DNA breaking-rejoining enzymes"/>
    <property type="match status" value="1"/>
</dbReference>
<dbReference type="RefSeq" id="WP_057597170.1">
    <property type="nucleotide sequence ID" value="NZ_BSPB01000089.1"/>
</dbReference>
<name>A0ABQ6C8Z7_9BURK</name>
<comment type="similarity">
    <text evidence="1">Belongs to the 'phage' integrase family.</text>
</comment>
<dbReference type="PANTHER" id="PTHR30349:SF41">
    <property type="entry name" value="INTEGRASE_RECOMBINASE PROTEIN MJ0367-RELATED"/>
    <property type="match status" value="1"/>
</dbReference>
<evidence type="ECO:0000256" key="2">
    <source>
        <dbReference type="ARBA" id="ARBA00022908"/>
    </source>
</evidence>
<dbReference type="PROSITE" id="PS51898">
    <property type="entry name" value="TYR_RECOMBINASE"/>
    <property type="match status" value="1"/>
</dbReference>
<dbReference type="Proteomes" id="UP001156903">
    <property type="component" value="Unassembled WGS sequence"/>
</dbReference>
<accession>A0ABQ6C8Z7</accession>
<dbReference type="EMBL" id="BSPB01000089">
    <property type="protein sequence ID" value="GLS16832.1"/>
    <property type="molecule type" value="Genomic_DNA"/>
</dbReference>
<evidence type="ECO:0000313" key="7">
    <source>
        <dbReference type="Proteomes" id="UP001156903"/>
    </source>
</evidence>
<dbReference type="InterPro" id="IPR002104">
    <property type="entry name" value="Integrase_catalytic"/>
</dbReference>
<keyword evidence="4" id="KW-0233">DNA recombination</keyword>
<reference evidence="7" key="1">
    <citation type="journal article" date="2019" name="Int. J. Syst. Evol. Microbiol.">
        <title>The Global Catalogue of Microorganisms (GCM) 10K type strain sequencing project: providing services to taxonomists for standard genome sequencing and annotation.</title>
        <authorList>
            <consortium name="The Broad Institute Genomics Platform"/>
            <consortium name="The Broad Institute Genome Sequencing Center for Infectious Disease"/>
            <person name="Wu L."/>
            <person name="Ma J."/>
        </authorList>
    </citation>
    <scope>NUCLEOTIDE SEQUENCE [LARGE SCALE GENOMIC DNA]</scope>
    <source>
        <strain evidence="7">NBRC 109341</strain>
    </source>
</reference>
<keyword evidence="2" id="KW-0229">DNA integration</keyword>
<evidence type="ECO:0000313" key="6">
    <source>
        <dbReference type="EMBL" id="GLS16832.1"/>
    </source>
</evidence>
<organism evidence="6 7">
    <name type="scientific">Hydrogenophaga electricum</name>
    <dbReference type="NCBI Taxonomy" id="1230953"/>
    <lineage>
        <taxon>Bacteria</taxon>
        <taxon>Pseudomonadati</taxon>
        <taxon>Pseudomonadota</taxon>
        <taxon>Betaproteobacteria</taxon>
        <taxon>Burkholderiales</taxon>
        <taxon>Comamonadaceae</taxon>
        <taxon>Hydrogenophaga</taxon>
    </lineage>
</organism>
<dbReference type="InterPro" id="IPR013762">
    <property type="entry name" value="Integrase-like_cat_sf"/>
</dbReference>
<sequence length="408" mass="46331">MAKPRLKPSGKWEIGLRHPSLPNGRKYFTFDTEAEAIAYGQQWKLMKHADIPPPAELTAPTSPGDGVRLMRILGEWSDSGFAAPSQILTLKTLTREVGSVRFSDANYKWLTGYLRSLKVEKNLSPSSIKHRIQALSRAIDEYLRHNVNVKISNPVKLLPKGYSTYTDVDAQMAKAKGGKMKVNVARDRRLLPGEHEKIVAVLSGYERPDRSRGLELKGGDALLTLYLLILNTGLRLREAYTLTRGQIDMQNKVIHAKETKQWRGKISYRDVPMRPEVHQALSSYFASRPPFEPDAHLFPFLNEEGVEEGKKGLVRTSQRLSFRFRIAFEYMDIVGLHEHDLRHEATCRWLELKDKDGRDLFRLEELNKIMGWKPGSVMAQRYASFRGVDLAQRLWPAPEAVEASVAGA</sequence>
<keyword evidence="7" id="KW-1185">Reference proteome</keyword>
<evidence type="ECO:0000256" key="1">
    <source>
        <dbReference type="ARBA" id="ARBA00008857"/>
    </source>
</evidence>
<dbReference type="InterPro" id="IPR011010">
    <property type="entry name" value="DNA_brk_join_enz"/>
</dbReference>
<keyword evidence="3" id="KW-0238">DNA-binding</keyword>
<proteinExistence type="inferred from homology"/>